<organism evidence="2">
    <name type="scientific">Rhipicephalus pulchellus</name>
    <name type="common">Yellow backed tick</name>
    <name type="synonym">Dermacentor pulchellus</name>
    <dbReference type="NCBI Taxonomy" id="72859"/>
    <lineage>
        <taxon>Eukaryota</taxon>
        <taxon>Metazoa</taxon>
        <taxon>Ecdysozoa</taxon>
        <taxon>Arthropoda</taxon>
        <taxon>Chelicerata</taxon>
        <taxon>Arachnida</taxon>
        <taxon>Acari</taxon>
        <taxon>Parasitiformes</taxon>
        <taxon>Ixodida</taxon>
        <taxon>Ixodoidea</taxon>
        <taxon>Ixodidae</taxon>
        <taxon>Rhipicephalinae</taxon>
        <taxon>Rhipicephalus</taxon>
        <taxon>Rhipicephalus</taxon>
    </lineage>
</organism>
<feature type="chain" id="PRO_5003980786" evidence="1">
    <location>
        <begin position="26"/>
        <end position="239"/>
    </location>
</feature>
<feature type="signal peptide" evidence="1">
    <location>
        <begin position="1"/>
        <end position="25"/>
    </location>
</feature>
<dbReference type="EMBL" id="GACK01010864">
    <property type="protein sequence ID" value="JAA54170.1"/>
    <property type="molecule type" value="mRNA"/>
</dbReference>
<name>L7LR43_RHIPC</name>
<accession>L7LR43</accession>
<evidence type="ECO:0000256" key="1">
    <source>
        <dbReference type="SAM" id="SignalP"/>
    </source>
</evidence>
<proteinExistence type="evidence at transcript level"/>
<protein>
    <submittedName>
        <fullName evidence="2">Putative da-p36 protein</fullName>
    </submittedName>
</protein>
<keyword evidence="1" id="KW-0732">Signal</keyword>
<reference evidence="2" key="1">
    <citation type="submission" date="2012-11" db="EMBL/GenBank/DDBJ databases">
        <authorList>
            <person name="Lucero-Rivera Y.E."/>
            <person name="Tovar-Ramirez D."/>
        </authorList>
    </citation>
    <scope>NUCLEOTIDE SEQUENCE</scope>
    <source>
        <tissue evidence="2">Salivary gland</tissue>
    </source>
</reference>
<dbReference type="AlphaFoldDB" id="L7LR43"/>
<sequence length="239" mass="27337">MNLGHTEGILLASVLTCMIYQSADASLWLNLEEEMKRYIDAYNSTYNGSIFNWGFTSHYSYWQPRDGPDGAKVHPVTAEVDWMGFDDCDETSYSTSQTTDCMGLFKWSISEGINGSFSFREYTTLPKCYNKLPLKPFQIELNGLNITLATVLWDDDLPAIMNNSIFYANCKFDAKIDFDGYFAYVLLKDNASFEWVNVSVTALENATNGLQVKDGKLTYFLRGTYEEKIWCDEKHNKTK</sequence>
<evidence type="ECO:0000313" key="2">
    <source>
        <dbReference type="EMBL" id="JAA54170.1"/>
    </source>
</evidence>
<reference evidence="2" key="2">
    <citation type="journal article" date="2015" name="J. Proteomics">
        <title>Sexual differences in the sialomes of the zebra tick, Rhipicephalus pulchellus.</title>
        <authorList>
            <person name="Tan A.W."/>
            <person name="Francischetti I.M."/>
            <person name="Slovak M."/>
            <person name="Kini R.M."/>
            <person name="Ribeiro J.M."/>
        </authorList>
    </citation>
    <scope>NUCLEOTIDE SEQUENCE</scope>
    <source>
        <tissue evidence="2">Salivary gland</tissue>
    </source>
</reference>